<organism evidence="4">
    <name type="scientific">Schistocephalus solidus</name>
    <name type="common">Tapeworm</name>
    <dbReference type="NCBI Taxonomy" id="70667"/>
    <lineage>
        <taxon>Eukaryota</taxon>
        <taxon>Metazoa</taxon>
        <taxon>Spiralia</taxon>
        <taxon>Lophotrochozoa</taxon>
        <taxon>Platyhelminthes</taxon>
        <taxon>Cestoda</taxon>
        <taxon>Eucestoda</taxon>
        <taxon>Diphyllobothriidea</taxon>
        <taxon>Diphyllobothriidae</taxon>
        <taxon>Schistocephalus</taxon>
    </lineage>
</organism>
<feature type="region of interest" description="Disordered" evidence="1">
    <location>
        <begin position="1"/>
        <end position="32"/>
    </location>
</feature>
<dbReference type="WBParaSite" id="SSLN_0000695201-mRNA-1">
    <property type="protein sequence ID" value="SSLN_0000695201-mRNA-1"/>
    <property type="gene ID" value="SSLN_0000695201"/>
</dbReference>
<dbReference type="EMBL" id="UYSU01033830">
    <property type="protein sequence ID" value="VDL93124.1"/>
    <property type="molecule type" value="Genomic_DNA"/>
</dbReference>
<evidence type="ECO:0000313" key="3">
    <source>
        <dbReference type="Proteomes" id="UP000275846"/>
    </source>
</evidence>
<name>A0A183SR91_SCHSO</name>
<evidence type="ECO:0000256" key="1">
    <source>
        <dbReference type="SAM" id="MobiDB-lite"/>
    </source>
</evidence>
<feature type="compositionally biased region" description="Basic and acidic residues" evidence="1">
    <location>
        <begin position="20"/>
        <end position="32"/>
    </location>
</feature>
<protein>
    <submittedName>
        <fullName evidence="2 4">Uncharacterized protein</fullName>
    </submittedName>
</protein>
<reference evidence="4" key="1">
    <citation type="submission" date="2016-06" db="UniProtKB">
        <authorList>
            <consortium name="WormBaseParasite"/>
        </authorList>
    </citation>
    <scope>IDENTIFICATION</scope>
</reference>
<accession>A0A183SR91</accession>
<keyword evidence="3" id="KW-1185">Reference proteome</keyword>
<gene>
    <name evidence="2" type="ORF">SSLN_LOCUS6739</name>
</gene>
<proteinExistence type="predicted"/>
<evidence type="ECO:0000313" key="4">
    <source>
        <dbReference type="WBParaSite" id="SSLN_0000695201-mRNA-1"/>
    </source>
</evidence>
<dbReference type="AlphaFoldDB" id="A0A183SR91"/>
<sequence>MPSSKSGLVRCRPRVSHNLKSPEKDKKQRPQERLRSLCRGICPLGGKHKDARAPVSWDDHIYLRLLTHFTEPRR</sequence>
<evidence type="ECO:0000313" key="2">
    <source>
        <dbReference type="EMBL" id="VDL93124.1"/>
    </source>
</evidence>
<reference evidence="2 3" key="2">
    <citation type="submission" date="2018-11" db="EMBL/GenBank/DDBJ databases">
        <authorList>
            <consortium name="Pathogen Informatics"/>
        </authorList>
    </citation>
    <scope>NUCLEOTIDE SEQUENCE [LARGE SCALE GENOMIC DNA]</scope>
    <source>
        <strain evidence="2 3">NST_G2</strain>
    </source>
</reference>
<dbReference type="Proteomes" id="UP000275846">
    <property type="component" value="Unassembled WGS sequence"/>
</dbReference>